<reference evidence="1" key="1">
    <citation type="submission" date="2015-07" db="EMBL/GenBank/DDBJ databases">
        <title>Draft Genome Sequences of Anaerolinea thermolimosa IMO-1, Bellilinea caldifistulae GOMI-1, Leptolinea tardivitalis YMTK-2, Levilinea saccharolytica KIBI-1,Longilinea arvoryzae KOME-1, Previously Described as Members of the Anaerolineaceae (Chloroflexi).</title>
        <authorList>
            <person name="Sekiguchi Y."/>
            <person name="Ohashi A."/>
            <person name="Matsuura N."/>
            <person name="Tourlousse M.D."/>
        </authorList>
    </citation>
    <scope>NUCLEOTIDE SEQUENCE [LARGE SCALE GENOMIC DNA]</scope>
    <source>
        <strain evidence="1">KOME-1</strain>
    </source>
</reference>
<dbReference type="EMBL" id="DF967972">
    <property type="protein sequence ID" value="GAP12454.1"/>
    <property type="molecule type" value="Genomic_DNA"/>
</dbReference>
<dbReference type="PANTHER" id="PTHR14136:SF17">
    <property type="entry name" value="BTB_POZ DOMAIN-CONTAINING PROTEIN KCTD9"/>
    <property type="match status" value="1"/>
</dbReference>
<dbReference type="SUPFAM" id="SSF141571">
    <property type="entry name" value="Pentapeptide repeat-like"/>
    <property type="match status" value="1"/>
</dbReference>
<name>A0A0S7BDM1_9CHLR</name>
<dbReference type="Pfam" id="PF13599">
    <property type="entry name" value="Pentapeptide_4"/>
    <property type="match status" value="1"/>
</dbReference>
<evidence type="ECO:0000313" key="1">
    <source>
        <dbReference type="EMBL" id="GAP12454.1"/>
    </source>
</evidence>
<dbReference type="PANTHER" id="PTHR14136">
    <property type="entry name" value="BTB_POZ DOMAIN-CONTAINING PROTEIN KCTD9"/>
    <property type="match status" value="1"/>
</dbReference>
<dbReference type="Gene3D" id="2.160.20.80">
    <property type="entry name" value="E3 ubiquitin-protein ligase SopA"/>
    <property type="match status" value="1"/>
</dbReference>
<dbReference type="STRING" id="360412.LARV_00189"/>
<dbReference type="AlphaFoldDB" id="A0A0S7BDM1"/>
<sequence length="228" mass="24683">MKSGSGGDLRPPKLPIDLTPIELAGLYDENEFSQASLSGDCSDQSAAGLLFEQCAIRRVNLLNTHFSGLRVYNCRLDHCDLSGAQWEEARLRRTEWVDCRLRGASLIDSRCEDVNFSGCSMDDAFFAGVIFRAARFTRCSLRKVNFEGADLSGVIFDQCDLSGAKLPGAKLKGADLRSSNIEGMQVGIADLGGVKVTMAQALQVAALLGIVIREVGEEDNPPDPQLLP</sequence>
<dbReference type="InterPro" id="IPR001646">
    <property type="entry name" value="5peptide_repeat"/>
</dbReference>
<evidence type="ECO:0000313" key="2">
    <source>
        <dbReference type="Proteomes" id="UP000055060"/>
    </source>
</evidence>
<gene>
    <name evidence="1" type="ORF">LARV_00189</name>
</gene>
<dbReference type="RefSeq" id="WP_075071878.1">
    <property type="nucleotide sequence ID" value="NZ_DF967972.1"/>
</dbReference>
<dbReference type="Proteomes" id="UP000055060">
    <property type="component" value="Unassembled WGS sequence"/>
</dbReference>
<proteinExistence type="predicted"/>
<keyword evidence="2" id="KW-1185">Reference proteome</keyword>
<protein>
    <submittedName>
        <fullName evidence="1">Uncharacterized low-complexity proteins</fullName>
    </submittedName>
</protein>
<dbReference type="InterPro" id="IPR051082">
    <property type="entry name" value="Pentapeptide-BTB/POZ_domain"/>
</dbReference>
<dbReference type="OrthoDB" id="67652at2"/>
<accession>A0A0S7BDM1</accession>
<organism evidence="1">
    <name type="scientific">Longilinea arvoryzae</name>
    <dbReference type="NCBI Taxonomy" id="360412"/>
    <lineage>
        <taxon>Bacteria</taxon>
        <taxon>Bacillati</taxon>
        <taxon>Chloroflexota</taxon>
        <taxon>Anaerolineae</taxon>
        <taxon>Anaerolineales</taxon>
        <taxon>Anaerolineaceae</taxon>
        <taxon>Longilinea</taxon>
    </lineage>
</organism>